<evidence type="ECO:0000313" key="2">
    <source>
        <dbReference type="Proteomes" id="UP000199223"/>
    </source>
</evidence>
<evidence type="ECO:0000313" key="1">
    <source>
        <dbReference type="EMBL" id="SEJ77594.1"/>
    </source>
</evidence>
<dbReference type="EMBL" id="FNZA01000018">
    <property type="protein sequence ID" value="SEJ77594.1"/>
    <property type="molecule type" value="Genomic_DNA"/>
</dbReference>
<proteinExistence type="predicted"/>
<dbReference type="STRING" id="856736.SAMN04488058_11836"/>
<name>A0A1H7BL06_9DEIO</name>
<keyword evidence="2" id="KW-1185">Reference proteome</keyword>
<dbReference type="OrthoDB" id="69875at2"/>
<accession>A0A1H7BL06</accession>
<dbReference type="Proteomes" id="UP000199223">
    <property type="component" value="Unassembled WGS sequence"/>
</dbReference>
<sequence>MPVKVRIYGQEATFSQGCWACEDDSLLALLQALADPRAYAPEQERAHALYAAGRYGGMIASADGWEEAPHPAPELRLADFVPPTAPQQAGWLGFLRRRR</sequence>
<reference evidence="2" key="1">
    <citation type="submission" date="2016-10" db="EMBL/GenBank/DDBJ databases">
        <authorList>
            <person name="Varghese N."/>
            <person name="Submissions S."/>
        </authorList>
    </citation>
    <scope>NUCLEOTIDE SEQUENCE [LARGE SCALE GENOMIC DNA]</scope>
    <source>
        <strain evidence="2">CGMCC 1.10218</strain>
    </source>
</reference>
<dbReference type="RefSeq" id="WP_092265374.1">
    <property type="nucleotide sequence ID" value="NZ_FNZA01000018.1"/>
</dbReference>
<organism evidence="1 2">
    <name type="scientific">Deinococcus reticulitermitis</name>
    <dbReference type="NCBI Taxonomy" id="856736"/>
    <lineage>
        <taxon>Bacteria</taxon>
        <taxon>Thermotogati</taxon>
        <taxon>Deinococcota</taxon>
        <taxon>Deinococci</taxon>
        <taxon>Deinococcales</taxon>
        <taxon>Deinococcaceae</taxon>
        <taxon>Deinococcus</taxon>
    </lineage>
</organism>
<gene>
    <name evidence="1" type="ORF">SAMN04488058_11836</name>
</gene>
<dbReference type="AlphaFoldDB" id="A0A1H7BL06"/>
<protein>
    <submittedName>
        <fullName evidence="1">Uncharacterized protein</fullName>
    </submittedName>
</protein>